<dbReference type="Proteomes" id="UP000185829">
    <property type="component" value="Unassembled WGS sequence"/>
</dbReference>
<comment type="caution">
    <text evidence="1">The sequence shown here is derived from an EMBL/GenBank/DDBJ whole genome shotgun (WGS) entry which is preliminary data.</text>
</comment>
<reference evidence="1 2" key="1">
    <citation type="submission" date="2017-01" db="EMBL/GenBank/DDBJ databases">
        <authorList>
            <person name="Varghese N."/>
            <person name="Submissions S."/>
        </authorList>
    </citation>
    <scope>NUCLEOTIDE SEQUENCE [LARGE SCALE GENOMIC DNA]</scope>
    <source>
        <strain evidence="1 2">RUG2-6</strain>
    </source>
</reference>
<dbReference type="RefSeq" id="WP_076365333.1">
    <property type="nucleotide sequence ID" value="NZ_FTMX01000001.1"/>
</dbReference>
<name>A0A9X8R3Z7_9BACI</name>
<protein>
    <submittedName>
        <fullName evidence="1">Uncharacterized protein</fullName>
    </submittedName>
</protein>
<dbReference type="AlphaFoldDB" id="A0A9X8R3Z7"/>
<dbReference type="EMBL" id="FTMX01000001">
    <property type="protein sequence ID" value="SIQ28840.1"/>
    <property type="molecule type" value="Genomic_DNA"/>
</dbReference>
<proteinExistence type="predicted"/>
<organism evidence="1 2">
    <name type="scientific">Peribacillus simplex</name>
    <dbReference type="NCBI Taxonomy" id="1478"/>
    <lineage>
        <taxon>Bacteria</taxon>
        <taxon>Bacillati</taxon>
        <taxon>Bacillota</taxon>
        <taxon>Bacilli</taxon>
        <taxon>Bacillales</taxon>
        <taxon>Bacillaceae</taxon>
        <taxon>Peribacillus</taxon>
    </lineage>
</organism>
<gene>
    <name evidence="1" type="ORF">SAMN05878482_101845</name>
</gene>
<evidence type="ECO:0000313" key="1">
    <source>
        <dbReference type="EMBL" id="SIQ28840.1"/>
    </source>
</evidence>
<accession>A0A9X8R3Z7</accession>
<evidence type="ECO:0000313" key="2">
    <source>
        <dbReference type="Proteomes" id="UP000185829"/>
    </source>
</evidence>
<sequence length="130" mass="14906">MFLLHEISLSEDDTVEEHPICMREDNGEIKHMGILLKRRISQGIYIGTEYYHYVDFYGRSPINFNYSDYKELKSQGNFDMSLSMIADFGFSFTNVEAEPGLGTERKQRALKGTTLLPVSKTSRLRSSPPT</sequence>